<name>A0AAV8ZNX9_9CUCU</name>
<dbReference type="EMBL" id="JANEYF010000847">
    <property type="protein sequence ID" value="KAJ8967601.1"/>
    <property type="molecule type" value="Genomic_DNA"/>
</dbReference>
<dbReference type="PANTHER" id="PTHR33236:SF4">
    <property type="entry name" value="CUB DOMAIN-CONTAINING PROTEIN"/>
    <property type="match status" value="1"/>
</dbReference>
<comment type="caution">
    <text evidence="2">Lacks conserved residue(s) required for the propagation of feature annotation.</text>
</comment>
<keyword evidence="1" id="KW-1015">Disulfide bond</keyword>
<comment type="caution">
    <text evidence="5">The sequence shown here is derived from an EMBL/GenBank/DDBJ whole genome shotgun (WGS) entry which is preliminary data.</text>
</comment>
<dbReference type="AlphaFoldDB" id="A0AAV8ZNX9"/>
<evidence type="ECO:0000256" key="2">
    <source>
        <dbReference type="PROSITE-ProRule" id="PRU00059"/>
    </source>
</evidence>
<evidence type="ECO:0000256" key="3">
    <source>
        <dbReference type="SAM" id="MobiDB-lite"/>
    </source>
</evidence>
<dbReference type="PANTHER" id="PTHR33236">
    <property type="entry name" value="INTRAFLAGELLAR TRANSPORT PROTEIN 122 FAMILY PROTEIN-RELATED"/>
    <property type="match status" value="1"/>
</dbReference>
<feature type="region of interest" description="Disordered" evidence="3">
    <location>
        <begin position="143"/>
        <end position="168"/>
    </location>
</feature>
<feature type="domain" description="CUB" evidence="4">
    <location>
        <begin position="9"/>
        <end position="88"/>
    </location>
</feature>
<dbReference type="InterPro" id="IPR058698">
    <property type="entry name" value="CUB_metazoa"/>
</dbReference>
<sequence>NRFLVTATCDQEAFNNITYFVNPDFPDLTSGMSSCALTVKKIDPEIAQLRLDFIHFNLGQPNRRTGVCEEDIFLMSGGNFSKELTICGLNSGQHGNKGVIQTMNFADNGRHLAEQDYNICMRQEEGMCTIAYEPCHENAFRISPNTESENNNDSVLDPGSGDGDGFSGESRRMEICNDKIVMPCDSDDLILPGEEGIMAGFCDLIHCGSTLCPSGEMPCRIESSVTPFMIGVHFGPSAREESPDDNLGMCLTYEQLPCNV</sequence>
<evidence type="ECO:0000256" key="1">
    <source>
        <dbReference type="ARBA" id="ARBA00023157"/>
    </source>
</evidence>
<organism evidence="5 6">
    <name type="scientific">Rhamnusium bicolor</name>
    <dbReference type="NCBI Taxonomy" id="1586634"/>
    <lineage>
        <taxon>Eukaryota</taxon>
        <taxon>Metazoa</taxon>
        <taxon>Ecdysozoa</taxon>
        <taxon>Arthropoda</taxon>
        <taxon>Hexapoda</taxon>
        <taxon>Insecta</taxon>
        <taxon>Pterygota</taxon>
        <taxon>Neoptera</taxon>
        <taxon>Endopterygota</taxon>
        <taxon>Coleoptera</taxon>
        <taxon>Polyphaga</taxon>
        <taxon>Cucujiformia</taxon>
        <taxon>Chrysomeloidea</taxon>
        <taxon>Cerambycidae</taxon>
        <taxon>Lepturinae</taxon>
        <taxon>Rhagiini</taxon>
        <taxon>Rhamnusium</taxon>
    </lineage>
</organism>
<keyword evidence="6" id="KW-1185">Reference proteome</keyword>
<feature type="non-terminal residue" evidence="5">
    <location>
        <position position="1"/>
    </location>
</feature>
<feature type="compositionally biased region" description="Polar residues" evidence="3">
    <location>
        <begin position="143"/>
        <end position="154"/>
    </location>
</feature>
<proteinExistence type="predicted"/>
<dbReference type="PROSITE" id="PS01180">
    <property type="entry name" value="CUB"/>
    <property type="match status" value="1"/>
</dbReference>
<dbReference type="InterPro" id="IPR000859">
    <property type="entry name" value="CUB_dom"/>
</dbReference>
<protein>
    <recommendedName>
        <fullName evidence="4">CUB domain-containing protein</fullName>
    </recommendedName>
</protein>
<evidence type="ECO:0000313" key="5">
    <source>
        <dbReference type="EMBL" id="KAJ8967601.1"/>
    </source>
</evidence>
<evidence type="ECO:0000259" key="4">
    <source>
        <dbReference type="PROSITE" id="PS01180"/>
    </source>
</evidence>
<dbReference type="Pfam" id="PF26080">
    <property type="entry name" value="CUB_animal"/>
    <property type="match status" value="1"/>
</dbReference>
<evidence type="ECO:0000313" key="6">
    <source>
        <dbReference type="Proteomes" id="UP001162156"/>
    </source>
</evidence>
<reference evidence="5" key="1">
    <citation type="journal article" date="2023" name="Insect Mol. Biol.">
        <title>Genome sequencing provides insights into the evolution of gene families encoding plant cell wall-degrading enzymes in longhorned beetles.</title>
        <authorList>
            <person name="Shin N.R."/>
            <person name="Okamura Y."/>
            <person name="Kirsch R."/>
            <person name="Pauchet Y."/>
        </authorList>
    </citation>
    <scope>NUCLEOTIDE SEQUENCE</scope>
    <source>
        <strain evidence="5">RBIC_L_NR</strain>
    </source>
</reference>
<accession>A0AAV8ZNX9</accession>
<dbReference type="Proteomes" id="UP001162156">
    <property type="component" value="Unassembled WGS sequence"/>
</dbReference>
<gene>
    <name evidence="5" type="ORF">NQ314_002719</name>
</gene>